<dbReference type="Proteomes" id="UP001152087">
    <property type="component" value="Unassembled WGS sequence"/>
</dbReference>
<dbReference type="InterPro" id="IPR042099">
    <property type="entry name" value="ANL_N_sf"/>
</dbReference>
<dbReference type="AlphaFoldDB" id="A0A9W8UUT3"/>
<dbReference type="InterPro" id="IPR000873">
    <property type="entry name" value="AMP-dep_synth/lig_dom"/>
</dbReference>
<feature type="domain" description="AMP-dependent synthetase/ligase" evidence="1">
    <location>
        <begin position="117"/>
        <end position="496"/>
    </location>
</feature>
<proteinExistence type="predicted"/>
<dbReference type="InterPro" id="IPR045851">
    <property type="entry name" value="AMP-bd_C_sf"/>
</dbReference>
<gene>
    <name evidence="2" type="ORF">NW755_014231</name>
</gene>
<dbReference type="Gene3D" id="3.40.50.12780">
    <property type="entry name" value="N-terminal domain of ligase-like"/>
    <property type="match status" value="1"/>
</dbReference>
<sequence>MSEDPATLKGASKAPLWVPRDSHETNVAKFIEYVNEKHHLRIKTYHDLHRWSVESLEDFWRDAYIWLQLAGTRDSHVGPVLDGDQIKKLDLFPPPHFFPSERFNIAEMLLRRDDDNAVAIHFAREGVPGIETVTWGELKERTRRVRGAMINSGVVAGDVIAAIISNSVDAMAIALAALSIGAVWSSSSCDLGVAGIVDRYSQASLKLVFADDGYIYAGKRINLQERIFDWSHQLGKGNDSPTDVVVIPYCGLESDLSRVHRGISFEDFLRREMGQELAFESLPFSHPAFILYSSGTTGRPKCIVHSAGGVAIKVRADMMLQNDVRKTDVVLQHTTTSWVMWILNFVTLSCANSMLLYDGSPFHPSPTVLIDLARDVGVGIFGTSPRYLSELKNQNIAPKRFGLDKLRVVTSTGSVLSPELYEWFYSVAFPSHVHLISMSGGTDIAGCFVGGSPILPVYAGEIQAKALGMAVDVLDAAETKGLSIEATGEAGELACTRPFPSQPLAFLGSEGQAKYRSSYFDRFGPRVWCQGDFIQRQVDTGGFLMLGRSDGVLNPSGVRFGSAEIYAVTETMPDIADSICVGQKRHSDSDERVLLFVKMKPGASLTPATVSRIKNAIQDRYSPRHVPKFVFAVQDIPYTVNGKKCEINVKHIVSGRKAAVSGTIANPLSLRLYEKYQHLPTEDGVPSARATKL</sequence>
<dbReference type="PROSITE" id="PS00455">
    <property type="entry name" value="AMP_BINDING"/>
    <property type="match status" value="1"/>
</dbReference>
<dbReference type="SUPFAM" id="SSF56801">
    <property type="entry name" value="Acetyl-CoA synthetase-like"/>
    <property type="match status" value="1"/>
</dbReference>
<accession>A0A9W8UUT3</accession>
<evidence type="ECO:0000313" key="2">
    <source>
        <dbReference type="EMBL" id="KAJ4176771.1"/>
    </source>
</evidence>
<evidence type="ECO:0000259" key="1">
    <source>
        <dbReference type="Pfam" id="PF00501"/>
    </source>
</evidence>
<dbReference type="GO" id="GO:0006629">
    <property type="term" value="P:lipid metabolic process"/>
    <property type="evidence" value="ECO:0007669"/>
    <property type="project" value="InterPro"/>
</dbReference>
<dbReference type="NCBIfam" id="TIGR01217">
    <property type="entry name" value="ac_ac_CoA_syn"/>
    <property type="match status" value="1"/>
</dbReference>
<dbReference type="Pfam" id="PF00501">
    <property type="entry name" value="AMP-binding"/>
    <property type="match status" value="1"/>
</dbReference>
<evidence type="ECO:0000313" key="3">
    <source>
        <dbReference type="Proteomes" id="UP001152087"/>
    </source>
</evidence>
<dbReference type="PANTHER" id="PTHR42921">
    <property type="entry name" value="ACETOACETYL-COA SYNTHETASE"/>
    <property type="match status" value="1"/>
</dbReference>
<dbReference type="GO" id="GO:0030729">
    <property type="term" value="F:acetoacetate-CoA ligase activity"/>
    <property type="evidence" value="ECO:0007669"/>
    <property type="project" value="InterPro"/>
</dbReference>
<dbReference type="Gene3D" id="3.30.300.30">
    <property type="match status" value="1"/>
</dbReference>
<comment type="caution">
    <text evidence="2">The sequence shown here is derived from an EMBL/GenBank/DDBJ whole genome shotgun (WGS) entry which is preliminary data.</text>
</comment>
<dbReference type="PANTHER" id="PTHR42921:SF4">
    <property type="entry name" value="ACETOACETYL-COA SYNTHASE (AFU_ORTHOLOGUE AFUA_8G04770)"/>
    <property type="match status" value="1"/>
</dbReference>
<reference evidence="2" key="1">
    <citation type="submission" date="2022-09" db="EMBL/GenBank/DDBJ databases">
        <title>Fusarium specimens isolated from Avocado Roots.</title>
        <authorList>
            <person name="Stajich J."/>
            <person name="Roper C."/>
            <person name="Heimlech-Rivalta G."/>
        </authorList>
    </citation>
    <scope>NUCLEOTIDE SEQUENCE</scope>
    <source>
        <strain evidence="2">A02</strain>
    </source>
</reference>
<protein>
    <recommendedName>
        <fullName evidence="1">AMP-dependent synthetase/ligase domain-containing protein</fullName>
    </recommendedName>
</protein>
<dbReference type="InterPro" id="IPR005914">
    <property type="entry name" value="Acac_CoA_synth"/>
</dbReference>
<organism evidence="2 3">
    <name type="scientific">Fusarium falciforme</name>
    <dbReference type="NCBI Taxonomy" id="195108"/>
    <lineage>
        <taxon>Eukaryota</taxon>
        <taxon>Fungi</taxon>
        <taxon>Dikarya</taxon>
        <taxon>Ascomycota</taxon>
        <taxon>Pezizomycotina</taxon>
        <taxon>Sordariomycetes</taxon>
        <taxon>Hypocreomycetidae</taxon>
        <taxon>Hypocreales</taxon>
        <taxon>Nectriaceae</taxon>
        <taxon>Fusarium</taxon>
        <taxon>Fusarium solani species complex</taxon>
    </lineage>
</organism>
<name>A0A9W8UUT3_9HYPO</name>
<dbReference type="NCBIfam" id="NF002937">
    <property type="entry name" value="PRK03584.1"/>
    <property type="match status" value="1"/>
</dbReference>
<keyword evidence="3" id="KW-1185">Reference proteome</keyword>
<dbReference type="EMBL" id="JAOQAV010000155">
    <property type="protein sequence ID" value="KAJ4176771.1"/>
    <property type="molecule type" value="Genomic_DNA"/>
</dbReference>
<dbReference type="InterPro" id="IPR020845">
    <property type="entry name" value="AMP-binding_CS"/>
</dbReference>
<dbReference type="OrthoDB" id="10253869at2759"/>